<dbReference type="EMBL" id="RSCJ01000004">
    <property type="protein sequence ID" value="RUR84453.1"/>
    <property type="molecule type" value="Genomic_DNA"/>
</dbReference>
<dbReference type="GO" id="GO:0016301">
    <property type="term" value="F:kinase activity"/>
    <property type="evidence" value="ECO:0007669"/>
    <property type="project" value="InterPro"/>
</dbReference>
<evidence type="ECO:0000313" key="2">
    <source>
        <dbReference type="EMBL" id="RUR84453.1"/>
    </source>
</evidence>
<dbReference type="PANTHER" id="PTHR39426">
    <property type="entry name" value="HOMOLOGY TO DEATH-ON-CURING PROTEIN OF PHAGE P1"/>
    <property type="match status" value="1"/>
</dbReference>
<dbReference type="STRING" id="211165.GCA_000317285_04067"/>
<gene>
    <name evidence="2" type="ORF">PCC6912_13480</name>
</gene>
<name>A0A3S1A098_CHLFR</name>
<dbReference type="Pfam" id="PF02661">
    <property type="entry name" value="Fic"/>
    <property type="match status" value="1"/>
</dbReference>
<dbReference type="InterPro" id="IPR053737">
    <property type="entry name" value="Type_II_TA_Toxin"/>
</dbReference>
<dbReference type="Gene3D" id="1.20.120.1870">
    <property type="entry name" value="Fic/DOC protein, Fido domain"/>
    <property type="match status" value="1"/>
</dbReference>
<dbReference type="PANTHER" id="PTHR39426:SF1">
    <property type="entry name" value="HOMOLOGY TO DEATH-ON-CURING PROTEIN OF PHAGE P1"/>
    <property type="match status" value="1"/>
</dbReference>
<dbReference type="InterPro" id="IPR006440">
    <property type="entry name" value="Doc"/>
</dbReference>
<protein>
    <recommendedName>
        <fullName evidence="1">Fido domain-containing protein</fullName>
    </recommendedName>
</protein>
<comment type="caution">
    <text evidence="2">The sequence shown here is derived from an EMBL/GenBank/DDBJ whole genome shotgun (WGS) entry which is preliminary data.</text>
</comment>
<feature type="domain" description="Fido" evidence="1">
    <location>
        <begin position="1"/>
        <end position="101"/>
    </location>
</feature>
<evidence type="ECO:0000259" key="1">
    <source>
        <dbReference type="PROSITE" id="PS51459"/>
    </source>
</evidence>
<dbReference type="RefSeq" id="WP_016875373.1">
    <property type="nucleotide sequence ID" value="NZ_AJLN01000100.1"/>
</dbReference>
<dbReference type="OrthoDB" id="9802752at2"/>
<sequence length="106" mass="11518">MGTPGLIDAGLLSATLARPKHSFCYSENVTLFDLAAAYGYGLAKNHCFIDGNKRISLAVIDVFLRLNGYMLAAPEAEAVVMILGLVEETENQDTLAVWIKDNSQQL</sequence>
<dbReference type="InterPro" id="IPR003812">
    <property type="entry name" value="Fido"/>
</dbReference>
<organism evidence="2 3">
    <name type="scientific">Chlorogloeopsis fritschii PCC 6912</name>
    <dbReference type="NCBI Taxonomy" id="211165"/>
    <lineage>
        <taxon>Bacteria</taxon>
        <taxon>Bacillati</taxon>
        <taxon>Cyanobacteriota</taxon>
        <taxon>Cyanophyceae</taxon>
        <taxon>Nostocales</taxon>
        <taxon>Chlorogloeopsidaceae</taxon>
        <taxon>Chlorogloeopsis</taxon>
    </lineage>
</organism>
<accession>A0A3S1A098</accession>
<proteinExistence type="predicted"/>
<dbReference type="Proteomes" id="UP000268857">
    <property type="component" value="Unassembled WGS sequence"/>
</dbReference>
<reference evidence="2 3" key="1">
    <citation type="journal article" date="2019" name="Genome Biol. Evol.">
        <title>Day and night: Metabolic profiles and evolutionary relationships of six axenic non-marine cyanobacteria.</title>
        <authorList>
            <person name="Will S.E."/>
            <person name="Henke P."/>
            <person name="Boedeker C."/>
            <person name="Huang S."/>
            <person name="Brinkmann H."/>
            <person name="Rohde M."/>
            <person name="Jarek M."/>
            <person name="Friedl T."/>
            <person name="Seufert S."/>
            <person name="Schumacher M."/>
            <person name="Overmann J."/>
            <person name="Neumann-Schaal M."/>
            <person name="Petersen J."/>
        </authorList>
    </citation>
    <scope>NUCLEOTIDE SEQUENCE [LARGE SCALE GENOMIC DNA]</scope>
    <source>
        <strain evidence="2 3">PCC 6912</strain>
    </source>
</reference>
<evidence type="ECO:0000313" key="3">
    <source>
        <dbReference type="Proteomes" id="UP000268857"/>
    </source>
</evidence>
<dbReference type="SUPFAM" id="SSF140931">
    <property type="entry name" value="Fic-like"/>
    <property type="match status" value="1"/>
</dbReference>
<dbReference type="PROSITE" id="PS51459">
    <property type="entry name" value="FIDO"/>
    <property type="match status" value="1"/>
</dbReference>
<dbReference type="InterPro" id="IPR036597">
    <property type="entry name" value="Fido-like_dom_sf"/>
</dbReference>
<dbReference type="PIRSF" id="PIRSF018297">
    <property type="entry name" value="Doc"/>
    <property type="match status" value="1"/>
</dbReference>
<dbReference type="NCBIfam" id="TIGR01550">
    <property type="entry name" value="DOC_P1"/>
    <property type="match status" value="1"/>
</dbReference>
<dbReference type="AlphaFoldDB" id="A0A3S1A098"/>
<keyword evidence="3" id="KW-1185">Reference proteome</keyword>